<sequence>MHTQYLLSIVAFLILYSTCVLSVHAAREIRTRSYKIHNPQQFFGNPHLNQTYFHKTINFPYKSGRVFISGNPEGTEPISFSHSTMIYATYPSSGSFQYSPGCGQKTMQPIDITQFLTFQSPAPNGVNVTIKYQNKFCSLGQKVDGTTVSFAEIGQVYIVNFEEDIEAPDPFLRLPWNYESKGLCCINHP</sequence>
<name>A0A2M8EXG9_9BACT</name>
<evidence type="ECO:0000313" key="2">
    <source>
        <dbReference type="Proteomes" id="UP000231383"/>
    </source>
</evidence>
<evidence type="ECO:0000313" key="1">
    <source>
        <dbReference type="EMBL" id="PJC30741.1"/>
    </source>
</evidence>
<gene>
    <name evidence="1" type="ORF">CO051_04940</name>
</gene>
<dbReference type="Proteomes" id="UP000231383">
    <property type="component" value="Unassembled WGS sequence"/>
</dbReference>
<accession>A0A2M8EXG9</accession>
<proteinExistence type="predicted"/>
<dbReference type="AlphaFoldDB" id="A0A2M8EXG9"/>
<protein>
    <submittedName>
        <fullName evidence="1">Uncharacterized protein</fullName>
    </submittedName>
</protein>
<comment type="caution">
    <text evidence="1">The sequence shown here is derived from an EMBL/GenBank/DDBJ whole genome shotgun (WGS) entry which is preliminary data.</text>
</comment>
<reference evidence="2" key="1">
    <citation type="submission" date="2017-09" db="EMBL/GenBank/DDBJ databases">
        <title>Depth-based differentiation of microbial function through sediment-hosted aquifers and enrichment of novel symbionts in the deep terrestrial subsurface.</title>
        <authorList>
            <person name="Probst A.J."/>
            <person name="Ladd B."/>
            <person name="Jarett J.K."/>
            <person name="Geller-Mcgrath D.E."/>
            <person name="Sieber C.M.K."/>
            <person name="Emerson J.B."/>
            <person name="Anantharaman K."/>
            <person name="Thomas B.C."/>
            <person name="Malmstrom R."/>
            <person name="Stieglmeier M."/>
            <person name="Klingl A."/>
            <person name="Woyke T."/>
            <person name="Ryan C.M."/>
            <person name="Banfield J.F."/>
        </authorList>
    </citation>
    <scope>NUCLEOTIDE SEQUENCE [LARGE SCALE GENOMIC DNA]</scope>
</reference>
<dbReference type="EMBL" id="PFSC01000127">
    <property type="protein sequence ID" value="PJC30741.1"/>
    <property type="molecule type" value="Genomic_DNA"/>
</dbReference>
<organism evidence="1 2">
    <name type="scientific">Candidatus Roizmanbacteria bacterium CG_4_9_14_0_2_um_filter_39_13</name>
    <dbReference type="NCBI Taxonomy" id="1974839"/>
    <lineage>
        <taxon>Bacteria</taxon>
        <taxon>Candidatus Roizmaniibacteriota</taxon>
    </lineage>
</organism>